<name>A0A812DBQ6_ACAPH</name>
<keyword evidence="1" id="KW-0472">Membrane</keyword>
<organism evidence="2 3">
    <name type="scientific">Acanthosepion pharaonis</name>
    <name type="common">Pharaoh cuttlefish</name>
    <name type="synonym">Sepia pharaonis</name>
    <dbReference type="NCBI Taxonomy" id="158019"/>
    <lineage>
        <taxon>Eukaryota</taxon>
        <taxon>Metazoa</taxon>
        <taxon>Spiralia</taxon>
        <taxon>Lophotrochozoa</taxon>
        <taxon>Mollusca</taxon>
        <taxon>Cephalopoda</taxon>
        <taxon>Coleoidea</taxon>
        <taxon>Decapodiformes</taxon>
        <taxon>Sepiida</taxon>
        <taxon>Sepiina</taxon>
        <taxon>Sepiidae</taxon>
        <taxon>Acanthosepion</taxon>
    </lineage>
</organism>
<sequence length="274" mass="32162">MLFFLFFPPTLFLFSLSLSFFMLTFLSFTLSDFLFLCLYPVLIIFFLSSSICFSFIYHSVVLIFLSLSNHISVLHISVHVFIILAQSILLYSFSYLCAEHIFVLFFFSYLFPVTFFTLSFYILCPPLSSPLPNHFPFSLLYTLRQPDSDTPHSVCLPPLFLFFSFCIPPTPPIQFITFFLMHSHFFNFFFFFILITDTWLCYLHSPILKILPLFFDKEKHTTPQKKQKSKLQYRNYLCHIFLFNLTPTYISPLSLLSLSFTLPLPHSSPPLKST</sequence>
<reference evidence="2" key="1">
    <citation type="submission" date="2021-01" db="EMBL/GenBank/DDBJ databases">
        <authorList>
            <person name="Li R."/>
            <person name="Bekaert M."/>
        </authorList>
    </citation>
    <scope>NUCLEOTIDE SEQUENCE</scope>
    <source>
        <strain evidence="2">Farmed</strain>
    </source>
</reference>
<feature type="transmembrane region" description="Helical" evidence="1">
    <location>
        <begin position="236"/>
        <end position="260"/>
    </location>
</feature>
<proteinExistence type="predicted"/>
<feature type="transmembrane region" description="Helical" evidence="1">
    <location>
        <begin position="76"/>
        <end position="94"/>
    </location>
</feature>
<dbReference type="EMBL" id="CAHIKZ030003076">
    <property type="protein sequence ID" value="CAE1295871.1"/>
    <property type="molecule type" value="Genomic_DNA"/>
</dbReference>
<feature type="transmembrane region" description="Helical" evidence="1">
    <location>
        <begin position="101"/>
        <end position="123"/>
    </location>
</feature>
<evidence type="ECO:0000313" key="2">
    <source>
        <dbReference type="EMBL" id="CAE1295871.1"/>
    </source>
</evidence>
<keyword evidence="3" id="KW-1185">Reference proteome</keyword>
<evidence type="ECO:0000313" key="3">
    <source>
        <dbReference type="Proteomes" id="UP000597762"/>
    </source>
</evidence>
<feature type="transmembrane region" description="Helical" evidence="1">
    <location>
        <begin position="6"/>
        <end position="26"/>
    </location>
</feature>
<accession>A0A812DBQ6</accession>
<protein>
    <submittedName>
        <fullName evidence="2">Uncharacterized protein</fullName>
    </submittedName>
</protein>
<feature type="transmembrane region" description="Helical" evidence="1">
    <location>
        <begin position="33"/>
        <end position="56"/>
    </location>
</feature>
<keyword evidence="1" id="KW-0812">Transmembrane</keyword>
<gene>
    <name evidence="2" type="ORF">SPHA_51142</name>
</gene>
<dbReference type="Proteomes" id="UP000597762">
    <property type="component" value="Unassembled WGS sequence"/>
</dbReference>
<keyword evidence="1" id="KW-1133">Transmembrane helix</keyword>
<comment type="caution">
    <text evidence="2">The sequence shown here is derived from an EMBL/GenBank/DDBJ whole genome shotgun (WGS) entry which is preliminary data.</text>
</comment>
<dbReference type="AlphaFoldDB" id="A0A812DBQ6"/>
<evidence type="ECO:0000256" key="1">
    <source>
        <dbReference type="SAM" id="Phobius"/>
    </source>
</evidence>